<proteinExistence type="predicted"/>
<dbReference type="EMBL" id="MF140406">
    <property type="protein sequence ID" value="ASW31789.1"/>
    <property type="molecule type" value="Genomic_DNA"/>
</dbReference>
<sequence length="93" mass="10256">MRKLSGSQDTLSSVSAEVDREPVEVSIVGWRAAARHYAKQAQELFLDLDDEDDDEHAKRMIDVTALATLATMYFALASDAKCFGKLPPEAEPD</sequence>
<dbReference type="Proteomes" id="UP000221537">
    <property type="component" value="Segment"/>
</dbReference>
<accession>A0A286MRB4</accession>
<protein>
    <submittedName>
        <fullName evidence="1">Uncharacterized protein</fullName>
    </submittedName>
</protein>
<dbReference type="GeneID" id="60323447"/>
<evidence type="ECO:0000313" key="2">
    <source>
        <dbReference type="Proteomes" id="UP000221537"/>
    </source>
</evidence>
<dbReference type="KEGG" id="vg:60323447"/>
<gene>
    <name evidence="1" type="primary">43</name>
    <name evidence="1" type="ORF">SEA_DARTHP_43</name>
</gene>
<organism evidence="1 2">
    <name type="scientific">Mycobacterium phage DarthP</name>
    <dbReference type="NCBI Taxonomy" id="2015879"/>
    <lineage>
        <taxon>Viruses</taxon>
        <taxon>Duplodnaviria</taxon>
        <taxon>Heunggongvirae</taxon>
        <taxon>Uroviricota</taxon>
        <taxon>Caudoviricetes</taxon>
        <taxon>Weiservirinae</taxon>
        <taxon>Amginevirus</taxon>
        <taxon>Amginevirus darthP</taxon>
    </lineage>
</organism>
<dbReference type="RefSeq" id="YP_009952001.1">
    <property type="nucleotide sequence ID" value="NC_051607.1"/>
</dbReference>
<name>A0A286MRB4_9CAUD</name>
<reference evidence="1 2" key="1">
    <citation type="submission" date="2017-05" db="EMBL/GenBank/DDBJ databases">
        <authorList>
            <person name="Alvarado S."/>
            <person name="Chung H.-M.M."/>
            <person name="Stoner T.H."/>
            <person name="Garlena R.A."/>
            <person name="Russell D.A."/>
            <person name="Pope W.H."/>
            <person name="Jacobs-Sera D."/>
            <person name="Hatfull G.F."/>
        </authorList>
    </citation>
    <scope>NUCLEOTIDE SEQUENCE [LARGE SCALE GENOMIC DNA]</scope>
</reference>
<keyword evidence="2" id="KW-1185">Reference proteome</keyword>
<evidence type="ECO:0000313" key="1">
    <source>
        <dbReference type="EMBL" id="ASW31789.1"/>
    </source>
</evidence>